<protein>
    <submittedName>
        <fullName evidence="2">Uncharacterized protein</fullName>
    </submittedName>
</protein>
<name>A0A6L2M5F0_TANCI</name>
<dbReference type="AlphaFoldDB" id="A0A6L2M5F0"/>
<reference evidence="2" key="1">
    <citation type="journal article" date="2019" name="Sci. Rep.">
        <title>Draft genome of Tanacetum cinerariifolium, the natural source of mosquito coil.</title>
        <authorList>
            <person name="Yamashiro T."/>
            <person name="Shiraishi A."/>
            <person name="Satake H."/>
            <person name="Nakayama K."/>
        </authorList>
    </citation>
    <scope>NUCLEOTIDE SEQUENCE</scope>
</reference>
<organism evidence="2">
    <name type="scientific">Tanacetum cinerariifolium</name>
    <name type="common">Dalmatian daisy</name>
    <name type="synonym">Chrysanthemum cinerariifolium</name>
    <dbReference type="NCBI Taxonomy" id="118510"/>
    <lineage>
        <taxon>Eukaryota</taxon>
        <taxon>Viridiplantae</taxon>
        <taxon>Streptophyta</taxon>
        <taxon>Embryophyta</taxon>
        <taxon>Tracheophyta</taxon>
        <taxon>Spermatophyta</taxon>
        <taxon>Magnoliopsida</taxon>
        <taxon>eudicotyledons</taxon>
        <taxon>Gunneridae</taxon>
        <taxon>Pentapetalae</taxon>
        <taxon>asterids</taxon>
        <taxon>campanulids</taxon>
        <taxon>Asterales</taxon>
        <taxon>Asteraceae</taxon>
        <taxon>Asteroideae</taxon>
        <taxon>Anthemideae</taxon>
        <taxon>Anthemidinae</taxon>
        <taxon>Tanacetum</taxon>
    </lineage>
</organism>
<sequence length="215" mass="24347">MNLGAGISPKTTRKRKHIVDSTKEGSRRKTQRVPPQASKVFGDASDSLYVDSDLDIHGVKRFHRLPLGCRSYYSFVMETTFEGDQLGEAMEVAKEKAYAELERKCNIALQDLEKNPIILDMCFKIETLYGHVDKLHTTDDVRSDEMGLLVSRLVKVAMFHGRCIAFEEVANLKEPFVFEKMPAIVEQLLSKKPRSLRTKPARSYSKPSSLKAPIN</sequence>
<feature type="compositionally biased region" description="Basic and acidic residues" evidence="1">
    <location>
        <begin position="18"/>
        <end position="27"/>
    </location>
</feature>
<evidence type="ECO:0000256" key="1">
    <source>
        <dbReference type="SAM" id="MobiDB-lite"/>
    </source>
</evidence>
<dbReference type="EMBL" id="BKCJ010005883">
    <property type="protein sequence ID" value="GEU69161.1"/>
    <property type="molecule type" value="Genomic_DNA"/>
</dbReference>
<comment type="caution">
    <text evidence="2">The sequence shown here is derived from an EMBL/GenBank/DDBJ whole genome shotgun (WGS) entry which is preliminary data.</text>
</comment>
<evidence type="ECO:0000313" key="2">
    <source>
        <dbReference type="EMBL" id="GEU69161.1"/>
    </source>
</evidence>
<proteinExistence type="predicted"/>
<gene>
    <name evidence="2" type="ORF">Tci_041139</name>
</gene>
<feature type="region of interest" description="Disordered" evidence="1">
    <location>
        <begin position="196"/>
        <end position="215"/>
    </location>
</feature>
<feature type="region of interest" description="Disordered" evidence="1">
    <location>
        <begin position="1"/>
        <end position="35"/>
    </location>
</feature>
<accession>A0A6L2M5F0</accession>